<sequence length="218" mass="24661">MFCASLRKRREWAAAVPLLLKKEHRPWQEKKMETHDIAMPMSGNGTIDGGGVFLCLVLLSALDLKQPQTMERIERLFYLEVGRRCAIVFLLSTNDNDGGMSAFGRLQIEIMERFISIPILPLTSVDELPARLEAFRTELLNPRRSKLRYPGAEAKTLLQHSSLNGPLPELQTEKLTELNTNFGDLLDKMSTAQGQAIVQDYVPDVADRVVRFWTTESS</sequence>
<gene>
    <name evidence="1" type="ORF">NKR19_g922</name>
</gene>
<organism evidence="1 2">
    <name type="scientific">Coniochaeta hoffmannii</name>
    <dbReference type="NCBI Taxonomy" id="91930"/>
    <lineage>
        <taxon>Eukaryota</taxon>
        <taxon>Fungi</taxon>
        <taxon>Dikarya</taxon>
        <taxon>Ascomycota</taxon>
        <taxon>Pezizomycotina</taxon>
        <taxon>Sordariomycetes</taxon>
        <taxon>Sordariomycetidae</taxon>
        <taxon>Coniochaetales</taxon>
        <taxon>Coniochaetaceae</taxon>
        <taxon>Coniochaeta</taxon>
    </lineage>
</organism>
<reference evidence="1" key="1">
    <citation type="submission" date="2022-07" db="EMBL/GenBank/DDBJ databases">
        <title>Fungi with potential for degradation of polypropylene.</title>
        <authorList>
            <person name="Gostincar C."/>
        </authorList>
    </citation>
    <scope>NUCLEOTIDE SEQUENCE</scope>
    <source>
        <strain evidence="1">EXF-13287</strain>
    </source>
</reference>
<keyword evidence="2" id="KW-1185">Reference proteome</keyword>
<accession>A0AA38W1B3</accession>
<evidence type="ECO:0000313" key="2">
    <source>
        <dbReference type="Proteomes" id="UP001174691"/>
    </source>
</evidence>
<comment type="caution">
    <text evidence="1">The sequence shown here is derived from an EMBL/GenBank/DDBJ whole genome shotgun (WGS) entry which is preliminary data.</text>
</comment>
<dbReference type="Proteomes" id="UP001174691">
    <property type="component" value="Unassembled WGS sequence"/>
</dbReference>
<dbReference type="EMBL" id="JANBVN010000008">
    <property type="protein sequence ID" value="KAJ9164913.1"/>
    <property type="molecule type" value="Genomic_DNA"/>
</dbReference>
<evidence type="ECO:0000313" key="1">
    <source>
        <dbReference type="EMBL" id="KAJ9164913.1"/>
    </source>
</evidence>
<protein>
    <submittedName>
        <fullName evidence="1">Uncharacterized protein</fullName>
    </submittedName>
</protein>
<proteinExistence type="predicted"/>
<dbReference type="AlphaFoldDB" id="A0AA38W1B3"/>
<name>A0AA38W1B3_9PEZI</name>